<evidence type="ECO:0000313" key="2">
    <source>
        <dbReference type="EMBL" id="CAK7346925.1"/>
    </source>
</evidence>
<feature type="compositionally biased region" description="Polar residues" evidence="1">
    <location>
        <begin position="1"/>
        <end position="11"/>
    </location>
</feature>
<proteinExistence type="predicted"/>
<dbReference type="Proteomes" id="UP001314170">
    <property type="component" value="Unassembled WGS sequence"/>
</dbReference>
<sequence>MAESRGPNSTQSRNFPSSSPKPSSYSSKSTYNSDSYNGSFMDDHETLFSNSKPQNFGDDFDIFGGFQKNSKQTSTGAGFDFDSVFSSTKNVSAKSSFDDDIFGGLNGSRSSVNNNNNEDGIFGAFTSSSKAAKQSAPADDLLGGFGTKLKPPSRNGSVGFDDLIPGFGASNSSRENIQTATPAFNLSEDPFVVLEQTSTTTKLFTDPLEELSKFNHSGRTEPAVSSSRSPPLRPPPKPGQVLKTGKSSDVSAIDELEDFAMGRMQNIARGGSNGRHAREVQGSADDLESFFGRSRSSSVPKSRSEVPDPLFDAKISGKGKPEFPLKKSSSPSPGIRKASSATNVIGDLSSIFGENLRKLMGKVKKEGKPDGIVTRGPGIEQAVADMNQRDLQTLHEQEERRRIADKMDVQIKRWVAGKEGNMRALLSSLQHVLWPECEWEPVSLTDLITSASVKKVYRKATLYVHPDKVQQKGATIQQKYTAEKVFDILKVQYEFPRVKVRKLGTSSVQYLHYDMNLEACCREMLIEDRFCCVWWCKLTLLLETSGFTTFIEAFPGKSFNYHLPIALMHNLEKLTKEVLGVDFVKPRRITWYDPVTHDNPYGGDMVIWATAEACLAYEMGSN</sequence>
<name>A0AAV1S8T3_9ROSI</name>
<dbReference type="AlphaFoldDB" id="A0AAV1S8T3"/>
<evidence type="ECO:0000256" key="1">
    <source>
        <dbReference type="SAM" id="MobiDB-lite"/>
    </source>
</evidence>
<feature type="compositionally biased region" description="Low complexity" evidence="1">
    <location>
        <begin position="12"/>
        <end position="32"/>
    </location>
</feature>
<dbReference type="SUPFAM" id="SSF46565">
    <property type="entry name" value="Chaperone J-domain"/>
    <property type="match status" value="1"/>
</dbReference>
<dbReference type="EMBL" id="CAWUPB010001173">
    <property type="protein sequence ID" value="CAK7346925.1"/>
    <property type="molecule type" value="Genomic_DNA"/>
</dbReference>
<reference evidence="2 3" key="1">
    <citation type="submission" date="2024-01" db="EMBL/GenBank/DDBJ databases">
        <authorList>
            <person name="Waweru B."/>
        </authorList>
    </citation>
    <scope>NUCLEOTIDE SEQUENCE [LARGE SCALE GENOMIC DNA]</scope>
</reference>
<dbReference type="GO" id="GO:0072318">
    <property type="term" value="P:clathrin coat disassembly"/>
    <property type="evidence" value="ECO:0007669"/>
    <property type="project" value="TreeGrafter"/>
</dbReference>
<dbReference type="GO" id="GO:0031982">
    <property type="term" value="C:vesicle"/>
    <property type="evidence" value="ECO:0007669"/>
    <property type="project" value="TreeGrafter"/>
</dbReference>
<keyword evidence="3" id="KW-1185">Reference proteome</keyword>
<feature type="region of interest" description="Disordered" evidence="1">
    <location>
        <begin position="211"/>
        <end position="249"/>
    </location>
</feature>
<dbReference type="Gene3D" id="1.10.287.110">
    <property type="entry name" value="DnaJ domain"/>
    <property type="match status" value="1"/>
</dbReference>
<organism evidence="2 3">
    <name type="scientific">Dovyalis caffra</name>
    <dbReference type="NCBI Taxonomy" id="77055"/>
    <lineage>
        <taxon>Eukaryota</taxon>
        <taxon>Viridiplantae</taxon>
        <taxon>Streptophyta</taxon>
        <taxon>Embryophyta</taxon>
        <taxon>Tracheophyta</taxon>
        <taxon>Spermatophyta</taxon>
        <taxon>Magnoliopsida</taxon>
        <taxon>eudicotyledons</taxon>
        <taxon>Gunneridae</taxon>
        <taxon>Pentapetalae</taxon>
        <taxon>rosids</taxon>
        <taxon>fabids</taxon>
        <taxon>Malpighiales</taxon>
        <taxon>Salicaceae</taxon>
        <taxon>Flacourtieae</taxon>
        <taxon>Dovyalis</taxon>
    </lineage>
</organism>
<dbReference type="InterPro" id="IPR036869">
    <property type="entry name" value="J_dom_sf"/>
</dbReference>
<comment type="caution">
    <text evidence="2">The sequence shown here is derived from an EMBL/GenBank/DDBJ whole genome shotgun (WGS) entry which is preliminary data.</text>
</comment>
<feature type="region of interest" description="Disordered" evidence="1">
    <location>
        <begin position="1"/>
        <end position="32"/>
    </location>
</feature>
<feature type="region of interest" description="Disordered" evidence="1">
    <location>
        <begin position="267"/>
        <end position="339"/>
    </location>
</feature>
<evidence type="ECO:0000313" key="3">
    <source>
        <dbReference type="Proteomes" id="UP001314170"/>
    </source>
</evidence>
<dbReference type="PANTHER" id="PTHR23172:SF68">
    <property type="entry name" value="DNAJ DOMAIN PROTEIN"/>
    <property type="match status" value="1"/>
</dbReference>
<dbReference type="GO" id="GO:0030276">
    <property type="term" value="F:clathrin binding"/>
    <property type="evidence" value="ECO:0007669"/>
    <property type="project" value="TreeGrafter"/>
</dbReference>
<protein>
    <submittedName>
        <fullName evidence="2">Uncharacterized protein</fullName>
    </submittedName>
</protein>
<dbReference type="PANTHER" id="PTHR23172">
    <property type="entry name" value="AUXILIN/CYCLIN G-ASSOCIATED KINASE-RELATED"/>
    <property type="match status" value="1"/>
</dbReference>
<accession>A0AAV1S8T3</accession>
<dbReference type="GO" id="GO:0072583">
    <property type="term" value="P:clathrin-dependent endocytosis"/>
    <property type="evidence" value="ECO:0007669"/>
    <property type="project" value="TreeGrafter"/>
</dbReference>
<gene>
    <name evidence="2" type="ORF">DCAF_LOCUS19604</name>
</gene>
<dbReference type="GO" id="GO:0005737">
    <property type="term" value="C:cytoplasm"/>
    <property type="evidence" value="ECO:0007669"/>
    <property type="project" value="TreeGrafter"/>
</dbReference>